<evidence type="ECO:0000313" key="14">
    <source>
        <dbReference type="EMBL" id="CAL4995554.1"/>
    </source>
</evidence>
<dbReference type="InterPro" id="IPR003609">
    <property type="entry name" value="Pan_app"/>
</dbReference>
<keyword evidence="6 11" id="KW-0472">Membrane</keyword>
<dbReference type="Pfam" id="PF01453">
    <property type="entry name" value="B_lectin"/>
    <property type="match status" value="1"/>
</dbReference>
<dbReference type="SMART" id="SM00108">
    <property type="entry name" value="B_lectin"/>
    <property type="match status" value="1"/>
</dbReference>
<evidence type="ECO:0000256" key="10">
    <source>
        <dbReference type="ARBA" id="ARBA00048679"/>
    </source>
</evidence>
<dbReference type="InterPro" id="IPR000858">
    <property type="entry name" value="S_locus_glycoprot_dom"/>
</dbReference>
<sequence length="511" mass="54913">MRRCTSDPAIAVAIVVLCVASSTLTVSVGAKGGAELTTQLLNGFTATHTAGATAAFEPVLYAPNGVFAFGFLRVGSGSLDLAVVHLPSSFPLWRATPARLGDWSRPATLAFDSNLVLTNHDDGVVWQTLGTIGDTVVLLNSSNLVLRRYAKPVPAWQSFDNPSDTLVLDQNFTASSPPLISGNRRFALRLGRTFMALDMEFYGGRNTQAYWRNTALEAQPQNTSEPPVYGRLDGRGFFGLYLAAAGGGGGEQKVDVLSFDTFMQNLTGVFRRMTVEDDGNLRAYYWAGGDKGGWVSDYRAIADRCDLPTPCGAYGLCVPGAAAAQCRCLDNSTSFSASEPCGAEEAADLCATAGDGNQQQVEFDVVRRARVSMAYKEELRSETNTTAEECEAACAGNCSCWGTVYNGGSGYCYLMDFPVETMVYEADDRKVGYFKVRRLPAGPKRTRMSPGVAAATAVLALVLVGLAVAGACSGYRMWERRRRKRAGMEQELVTGPYKDLKSMGSSSNSFK</sequence>
<feature type="domain" description="Apple" evidence="13">
    <location>
        <begin position="350"/>
        <end position="438"/>
    </location>
</feature>
<dbReference type="Pfam" id="PF00024">
    <property type="entry name" value="PAN_1"/>
    <property type="match status" value="1"/>
</dbReference>
<reference evidence="15" key="1">
    <citation type="submission" date="2024-06" db="EMBL/GenBank/DDBJ databases">
        <authorList>
            <person name="Ryan C."/>
        </authorList>
    </citation>
    <scope>NUCLEOTIDE SEQUENCE [LARGE SCALE GENOMIC DNA]</scope>
</reference>
<name>A0ABC9B8Q4_9POAL</name>
<keyword evidence="15" id="KW-1185">Reference proteome</keyword>
<dbReference type="AlphaFoldDB" id="A0ABC9B8Q4"/>
<comment type="subcellular location">
    <subcellularLocation>
        <location evidence="1">Membrane</location>
        <topology evidence="1">Single-pass type I membrane protein</topology>
    </subcellularLocation>
</comment>
<feature type="transmembrane region" description="Helical" evidence="11">
    <location>
        <begin position="452"/>
        <end position="475"/>
    </location>
</feature>
<dbReference type="Proteomes" id="UP001497457">
    <property type="component" value="Chromosome 24b"/>
</dbReference>
<protein>
    <recommendedName>
        <fullName evidence="2">non-specific serine/threonine protein kinase</fullName>
        <ecNumber evidence="2">2.7.11.1</ecNumber>
    </recommendedName>
</protein>
<evidence type="ECO:0000256" key="6">
    <source>
        <dbReference type="ARBA" id="ARBA00023136"/>
    </source>
</evidence>
<evidence type="ECO:0000259" key="13">
    <source>
        <dbReference type="PROSITE" id="PS50948"/>
    </source>
</evidence>
<evidence type="ECO:0000256" key="5">
    <source>
        <dbReference type="ARBA" id="ARBA00022989"/>
    </source>
</evidence>
<organism evidence="14 15">
    <name type="scientific">Urochloa decumbens</name>
    <dbReference type="NCBI Taxonomy" id="240449"/>
    <lineage>
        <taxon>Eukaryota</taxon>
        <taxon>Viridiplantae</taxon>
        <taxon>Streptophyta</taxon>
        <taxon>Embryophyta</taxon>
        <taxon>Tracheophyta</taxon>
        <taxon>Spermatophyta</taxon>
        <taxon>Magnoliopsida</taxon>
        <taxon>Liliopsida</taxon>
        <taxon>Poales</taxon>
        <taxon>Poaceae</taxon>
        <taxon>PACMAD clade</taxon>
        <taxon>Panicoideae</taxon>
        <taxon>Panicodae</taxon>
        <taxon>Paniceae</taxon>
        <taxon>Melinidinae</taxon>
        <taxon>Urochloa</taxon>
    </lineage>
</organism>
<dbReference type="GO" id="GO:0004674">
    <property type="term" value="F:protein serine/threonine kinase activity"/>
    <property type="evidence" value="ECO:0007669"/>
    <property type="project" value="UniProtKB-EC"/>
</dbReference>
<keyword evidence="4 12" id="KW-0732">Signal</keyword>
<evidence type="ECO:0000256" key="3">
    <source>
        <dbReference type="ARBA" id="ARBA00022692"/>
    </source>
</evidence>
<evidence type="ECO:0000256" key="4">
    <source>
        <dbReference type="ARBA" id="ARBA00022729"/>
    </source>
</evidence>
<dbReference type="InterPro" id="IPR036426">
    <property type="entry name" value="Bulb-type_lectin_dom_sf"/>
</dbReference>
<keyword evidence="8" id="KW-0675">Receptor</keyword>
<dbReference type="PANTHER" id="PTHR47974">
    <property type="entry name" value="OS07G0415500 PROTEIN"/>
    <property type="match status" value="1"/>
</dbReference>
<evidence type="ECO:0000256" key="2">
    <source>
        <dbReference type="ARBA" id="ARBA00012513"/>
    </source>
</evidence>
<reference evidence="14 15" key="2">
    <citation type="submission" date="2024-10" db="EMBL/GenBank/DDBJ databases">
        <authorList>
            <person name="Ryan C."/>
        </authorList>
    </citation>
    <scope>NUCLEOTIDE SEQUENCE [LARGE SCALE GENOMIC DNA]</scope>
</reference>
<evidence type="ECO:0000256" key="7">
    <source>
        <dbReference type="ARBA" id="ARBA00023157"/>
    </source>
</evidence>
<dbReference type="Gene3D" id="2.90.10.10">
    <property type="entry name" value="Bulb-type lectin domain"/>
    <property type="match status" value="1"/>
</dbReference>
<dbReference type="PROSITE" id="PS50948">
    <property type="entry name" value="PAN"/>
    <property type="match status" value="1"/>
</dbReference>
<evidence type="ECO:0000256" key="12">
    <source>
        <dbReference type="SAM" id="SignalP"/>
    </source>
</evidence>
<dbReference type="InterPro" id="IPR001480">
    <property type="entry name" value="Bulb-type_lectin_dom"/>
</dbReference>
<accession>A0ABC9B8Q4</accession>
<comment type="catalytic activity">
    <reaction evidence="9">
        <text>L-threonyl-[protein] + ATP = O-phospho-L-threonyl-[protein] + ADP + H(+)</text>
        <dbReference type="Rhea" id="RHEA:46608"/>
        <dbReference type="Rhea" id="RHEA-COMP:11060"/>
        <dbReference type="Rhea" id="RHEA-COMP:11605"/>
        <dbReference type="ChEBI" id="CHEBI:15378"/>
        <dbReference type="ChEBI" id="CHEBI:30013"/>
        <dbReference type="ChEBI" id="CHEBI:30616"/>
        <dbReference type="ChEBI" id="CHEBI:61977"/>
        <dbReference type="ChEBI" id="CHEBI:456216"/>
        <dbReference type="EC" id="2.7.11.1"/>
    </reaction>
</comment>
<evidence type="ECO:0000256" key="11">
    <source>
        <dbReference type="SAM" id="Phobius"/>
    </source>
</evidence>
<evidence type="ECO:0000256" key="9">
    <source>
        <dbReference type="ARBA" id="ARBA00047899"/>
    </source>
</evidence>
<dbReference type="EMBL" id="OZ075134">
    <property type="protein sequence ID" value="CAL4995554.1"/>
    <property type="molecule type" value="Genomic_DNA"/>
</dbReference>
<dbReference type="CDD" id="cd01098">
    <property type="entry name" value="PAN_AP_plant"/>
    <property type="match status" value="1"/>
</dbReference>
<feature type="chain" id="PRO_5044878411" description="non-specific serine/threonine protein kinase" evidence="12">
    <location>
        <begin position="26"/>
        <end position="511"/>
    </location>
</feature>
<feature type="signal peptide" evidence="12">
    <location>
        <begin position="1"/>
        <end position="25"/>
    </location>
</feature>
<keyword evidence="3 11" id="KW-0812">Transmembrane</keyword>
<dbReference type="EC" id="2.7.11.1" evidence="2"/>
<dbReference type="PANTHER" id="PTHR47974:SF9">
    <property type="entry name" value="RECEPTOR-LIKE SERINE_THREONINE-PROTEIN KINASE"/>
    <property type="match status" value="1"/>
</dbReference>
<evidence type="ECO:0000256" key="8">
    <source>
        <dbReference type="ARBA" id="ARBA00023170"/>
    </source>
</evidence>
<dbReference type="SUPFAM" id="SSF51110">
    <property type="entry name" value="alpha-D-mannose-specific plant lectins"/>
    <property type="match status" value="1"/>
</dbReference>
<keyword evidence="7" id="KW-1015">Disulfide bond</keyword>
<evidence type="ECO:0000313" key="15">
    <source>
        <dbReference type="Proteomes" id="UP001497457"/>
    </source>
</evidence>
<dbReference type="SUPFAM" id="SSF57414">
    <property type="entry name" value="Hairpin loop containing domain-like"/>
    <property type="match status" value="1"/>
</dbReference>
<evidence type="ECO:0000256" key="1">
    <source>
        <dbReference type="ARBA" id="ARBA00004479"/>
    </source>
</evidence>
<dbReference type="GO" id="GO:0051707">
    <property type="term" value="P:response to other organism"/>
    <property type="evidence" value="ECO:0007669"/>
    <property type="project" value="UniProtKB-ARBA"/>
</dbReference>
<keyword evidence="5 11" id="KW-1133">Transmembrane helix</keyword>
<dbReference type="Pfam" id="PF00954">
    <property type="entry name" value="S_locus_glycop"/>
    <property type="match status" value="1"/>
</dbReference>
<gene>
    <name evidence="14" type="ORF">URODEC1_LOCUS62410</name>
</gene>
<comment type="catalytic activity">
    <reaction evidence="10">
        <text>L-seryl-[protein] + ATP = O-phospho-L-seryl-[protein] + ADP + H(+)</text>
        <dbReference type="Rhea" id="RHEA:17989"/>
        <dbReference type="Rhea" id="RHEA-COMP:9863"/>
        <dbReference type="Rhea" id="RHEA-COMP:11604"/>
        <dbReference type="ChEBI" id="CHEBI:15378"/>
        <dbReference type="ChEBI" id="CHEBI:29999"/>
        <dbReference type="ChEBI" id="CHEBI:30616"/>
        <dbReference type="ChEBI" id="CHEBI:83421"/>
        <dbReference type="ChEBI" id="CHEBI:456216"/>
        <dbReference type="EC" id="2.7.11.1"/>
    </reaction>
</comment>
<dbReference type="GO" id="GO:0016020">
    <property type="term" value="C:membrane"/>
    <property type="evidence" value="ECO:0007669"/>
    <property type="project" value="UniProtKB-SubCell"/>
</dbReference>
<proteinExistence type="predicted"/>